<evidence type="ECO:0008006" key="3">
    <source>
        <dbReference type="Google" id="ProtNLM"/>
    </source>
</evidence>
<organism evidence="1 2">
    <name type="scientific">Steroidobacter flavus</name>
    <dbReference type="NCBI Taxonomy" id="1842136"/>
    <lineage>
        <taxon>Bacteria</taxon>
        <taxon>Pseudomonadati</taxon>
        <taxon>Pseudomonadota</taxon>
        <taxon>Gammaproteobacteria</taxon>
        <taxon>Steroidobacterales</taxon>
        <taxon>Steroidobacteraceae</taxon>
        <taxon>Steroidobacter</taxon>
    </lineage>
</organism>
<reference evidence="2" key="1">
    <citation type="journal article" date="2019" name="Int. J. Syst. Evol. Microbiol.">
        <title>The Global Catalogue of Microorganisms (GCM) 10K type strain sequencing project: providing services to taxonomists for standard genome sequencing and annotation.</title>
        <authorList>
            <consortium name="The Broad Institute Genomics Platform"/>
            <consortium name="The Broad Institute Genome Sequencing Center for Infectious Disease"/>
            <person name="Wu L."/>
            <person name="Ma J."/>
        </authorList>
    </citation>
    <scope>NUCLEOTIDE SEQUENCE [LARGE SCALE GENOMIC DNA]</scope>
    <source>
        <strain evidence="2">CGMCC 1.10759</strain>
    </source>
</reference>
<dbReference type="EMBL" id="JBHSDU010000010">
    <property type="protein sequence ID" value="MFC4311674.1"/>
    <property type="molecule type" value="Genomic_DNA"/>
</dbReference>
<protein>
    <recommendedName>
        <fullName evidence="3">Transposase</fullName>
    </recommendedName>
</protein>
<comment type="caution">
    <text evidence="1">The sequence shown here is derived from an EMBL/GenBank/DDBJ whole genome shotgun (WGS) entry which is preliminary data.</text>
</comment>
<evidence type="ECO:0000313" key="2">
    <source>
        <dbReference type="Proteomes" id="UP001595904"/>
    </source>
</evidence>
<keyword evidence="2" id="KW-1185">Reference proteome</keyword>
<evidence type="ECO:0000313" key="1">
    <source>
        <dbReference type="EMBL" id="MFC4311674.1"/>
    </source>
</evidence>
<dbReference type="Proteomes" id="UP001595904">
    <property type="component" value="Unassembled WGS sequence"/>
</dbReference>
<proteinExistence type="predicted"/>
<accession>A0ABV8SVM2</accession>
<gene>
    <name evidence="1" type="ORF">ACFPN2_21490</name>
</gene>
<sequence>MLIAKTAAALIDALPPLDRRADGRSVSRPARELLWNTSAQIRRVEARCDRRLVEQLRPATGSRTSPSILAFILKSLAAHKHSDKGNR</sequence>
<dbReference type="RefSeq" id="WP_380600418.1">
    <property type="nucleotide sequence ID" value="NZ_JBHSDU010000010.1"/>
</dbReference>
<name>A0ABV8SVM2_9GAMM</name>